<gene>
    <name evidence="2" type="ORF">GCM10010411_56290</name>
</gene>
<evidence type="ECO:0008006" key="4">
    <source>
        <dbReference type="Google" id="ProtNLM"/>
    </source>
</evidence>
<dbReference type="EMBL" id="BAAATD010000008">
    <property type="protein sequence ID" value="GAA2614125.1"/>
    <property type="molecule type" value="Genomic_DNA"/>
</dbReference>
<accession>A0ABN3Q523</accession>
<dbReference type="Proteomes" id="UP001501509">
    <property type="component" value="Unassembled WGS sequence"/>
</dbReference>
<feature type="region of interest" description="Disordered" evidence="1">
    <location>
        <begin position="1"/>
        <end position="52"/>
    </location>
</feature>
<dbReference type="InterPro" id="IPR032584">
    <property type="entry name" value="DUF4913"/>
</dbReference>
<dbReference type="RefSeq" id="WP_344545462.1">
    <property type="nucleotide sequence ID" value="NZ_BAAATD010000008.1"/>
</dbReference>
<feature type="region of interest" description="Disordered" evidence="1">
    <location>
        <begin position="158"/>
        <end position="177"/>
    </location>
</feature>
<evidence type="ECO:0000313" key="2">
    <source>
        <dbReference type="EMBL" id="GAA2614125.1"/>
    </source>
</evidence>
<comment type="caution">
    <text evidence="2">The sequence shown here is derived from an EMBL/GenBank/DDBJ whole genome shotgun (WGS) entry which is preliminary data.</text>
</comment>
<dbReference type="Pfam" id="PF16259">
    <property type="entry name" value="DUF4913"/>
    <property type="match status" value="1"/>
</dbReference>
<reference evidence="2 3" key="1">
    <citation type="journal article" date="2019" name="Int. J. Syst. Evol. Microbiol.">
        <title>The Global Catalogue of Microorganisms (GCM) 10K type strain sequencing project: providing services to taxonomists for standard genome sequencing and annotation.</title>
        <authorList>
            <consortium name="The Broad Institute Genomics Platform"/>
            <consortium name="The Broad Institute Genome Sequencing Center for Infectious Disease"/>
            <person name="Wu L."/>
            <person name="Ma J."/>
        </authorList>
    </citation>
    <scope>NUCLEOTIDE SEQUENCE [LARGE SCALE GENOMIC DNA]</scope>
    <source>
        <strain evidence="2 3">JCM 6833</strain>
    </source>
</reference>
<sequence>MSNATRDGQPCDTQNPAFTDNDTHAKPIVRADDPDARPAEVTEKQNEPLPKPRYPTVEAWVTEHFVPMYRRTLGGEYRWCAQWWLHAEAISRLAALWYAWEAMRLQGATGIGLWYRDHLDHQLPVLLGARGPFYQCTEHQHLEPHQAILQPVPPGWWGSESPADGTSEVASDREASR</sequence>
<proteinExistence type="predicted"/>
<feature type="compositionally biased region" description="Polar residues" evidence="1">
    <location>
        <begin position="1"/>
        <end position="20"/>
    </location>
</feature>
<organism evidence="2 3">
    <name type="scientific">Actinomadura fulvescens</name>
    <dbReference type="NCBI Taxonomy" id="46160"/>
    <lineage>
        <taxon>Bacteria</taxon>
        <taxon>Bacillati</taxon>
        <taxon>Actinomycetota</taxon>
        <taxon>Actinomycetes</taxon>
        <taxon>Streptosporangiales</taxon>
        <taxon>Thermomonosporaceae</taxon>
        <taxon>Actinomadura</taxon>
    </lineage>
</organism>
<protein>
    <recommendedName>
        <fullName evidence="4">DUF4913 domain-containing protein</fullName>
    </recommendedName>
</protein>
<feature type="compositionally biased region" description="Basic and acidic residues" evidence="1">
    <location>
        <begin position="21"/>
        <end position="46"/>
    </location>
</feature>
<name>A0ABN3Q523_9ACTN</name>
<evidence type="ECO:0000313" key="3">
    <source>
        <dbReference type="Proteomes" id="UP001501509"/>
    </source>
</evidence>
<keyword evidence="3" id="KW-1185">Reference proteome</keyword>
<evidence type="ECO:0000256" key="1">
    <source>
        <dbReference type="SAM" id="MobiDB-lite"/>
    </source>
</evidence>